<dbReference type="AlphaFoldDB" id="A0A8K0DAQ7"/>
<reference evidence="2" key="1">
    <citation type="submission" date="2019-08" db="EMBL/GenBank/DDBJ databases">
        <title>The genome of the North American firefly Photinus pyralis.</title>
        <authorList>
            <consortium name="Photinus pyralis genome working group"/>
            <person name="Fallon T.R."/>
            <person name="Sander Lower S.E."/>
            <person name="Weng J.-K."/>
        </authorList>
    </citation>
    <scope>NUCLEOTIDE SEQUENCE</scope>
    <source>
        <strain evidence="2">TRF0915ILg1</strain>
        <tissue evidence="2">Whole body</tissue>
    </source>
</reference>
<dbReference type="Proteomes" id="UP000801492">
    <property type="component" value="Unassembled WGS sequence"/>
</dbReference>
<dbReference type="EMBL" id="VTPC01002649">
    <property type="protein sequence ID" value="KAF2899763.1"/>
    <property type="molecule type" value="Genomic_DNA"/>
</dbReference>
<accession>A0A8K0DAQ7</accession>
<organism evidence="2 3">
    <name type="scientific">Ignelater luminosus</name>
    <name type="common">Cucubano</name>
    <name type="synonym">Pyrophorus luminosus</name>
    <dbReference type="NCBI Taxonomy" id="2038154"/>
    <lineage>
        <taxon>Eukaryota</taxon>
        <taxon>Metazoa</taxon>
        <taxon>Ecdysozoa</taxon>
        <taxon>Arthropoda</taxon>
        <taxon>Hexapoda</taxon>
        <taxon>Insecta</taxon>
        <taxon>Pterygota</taxon>
        <taxon>Neoptera</taxon>
        <taxon>Endopterygota</taxon>
        <taxon>Coleoptera</taxon>
        <taxon>Polyphaga</taxon>
        <taxon>Elateriformia</taxon>
        <taxon>Elateroidea</taxon>
        <taxon>Elateridae</taxon>
        <taxon>Agrypninae</taxon>
        <taxon>Pyrophorini</taxon>
        <taxon>Ignelater</taxon>
    </lineage>
</organism>
<evidence type="ECO:0000313" key="3">
    <source>
        <dbReference type="Proteomes" id="UP000801492"/>
    </source>
</evidence>
<sequence>MKKGSNEAISVLVPPKADTEKEESGRGGEVAHDNRGLPRCLTPPLQSRSGTAGLLPLSSAQARSQGKPMQLRRRRPRGRDGISEGDPGKQVPEGVRAVGIALYALCRSTRVLFRGLLRICTD</sequence>
<feature type="region of interest" description="Disordered" evidence="1">
    <location>
        <begin position="1"/>
        <end position="91"/>
    </location>
</feature>
<gene>
    <name evidence="2" type="ORF">ILUMI_06423</name>
</gene>
<comment type="caution">
    <text evidence="2">The sequence shown here is derived from an EMBL/GenBank/DDBJ whole genome shotgun (WGS) entry which is preliminary data.</text>
</comment>
<name>A0A8K0DAQ7_IGNLU</name>
<protein>
    <submittedName>
        <fullName evidence="2">Uncharacterized protein</fullName>
    </submittedName>
</protein>
<evidence type="ECO:0000256" key="1">
    <source>
        <dbReference type="SAM" id="MobiDB-lite"/>
    </source>
</evidence>
<proteinExistence type="predicted"/>
<keyword evidence="3" id="KW-1185">Reference proteome</keyword>
<feature type="compositionally biased region" description="Basic and acidic residues" evidence="1">
    <location>
        <begin position="17"/>
        <end position="36"/>
    </location>
</feature>
<evidence type="ECO:0000313" key="2">
    <source>
        <dbReference type="EMBL" id="KAF2899763.1"/>
    </source>
</evidence>